<dbReference type="CDD" id="cd02958">
    <property type="entry name" value="UAS"/>
    <property type="match status" value="1"/>
</dbReference>
<dbReference type="SUPFAM" id="SSF46934">
    <property type="entry name" value="UBA-like"/>
    <property type="match status" value="1"/>
</dbReference>
<dbReference type="SMART" id="SM00594">
    <property type="entry name" value="UAS"/>
    <property type="match status" value="1"/>
</dbReference>
<feature type="region of interest" description="Disordered" evidence="2">
    <location>
        <begin position="118"/>
        <end position="137"/>
    </location>
</feature>
<keyword evidence="1" id="KW-0597">Phosphoprotein</keyword>
<dbReference type="GO" id="GO:0043130">
    <property type="term" value="F:ubiquitin binding"/>
    <property type="evidence" value="ECO:0007669"/>
    <property type="project" value="TreeGrafter"/>
</dbReference>
<comment type="caution">
    <text evidence="4">The sequence shown here is derived from an EMBL/GenBank/DDBJ whole genome shotgun (WGS) entry which is preliminary data.</text>
</comment>
<dbReference type="FunFam" id="3.40.30.10:FF:000079">
    <property type="entry name" value="UBX domain-containing protein 7"/>
    <property type="match status" value="1"/>
</dbReference>
<dbReference type="InterPro" id="IPR001012">
    <property type="entry name" value="UBX_dom"/>
</dbReference>
<organism evidence="4 5">
    <name type="scientific">Blomia tropicalis</name>
    <name type="common">Mite</name>
    <dbReference type="NCBI Taxonomy" id="40697"/>
    <lineage>
        <taxon>Eukaryota</taxon>
        <taxon>Metazoa</taxon>
        <taxon>Ecdysozoa</taxon>
        <taxon>Arthropoda</taxon>
        <taxon>Chelicerata</taxon>
        <taxon>Arachnida</taxon>
        <taxon>Acari</taxon>
        <taxon>Acariformes</taxon>
        <taxon>Sarcoptiformes</taxon>
        <taxon>Astigmata</taxon>
        <taxon>Glycyphagoidea</taxon>
        <taxon>Echimyopodidae</taxon>
        <taxon>Blomia</taxon>
    </lineage>
</organism>
<evidence type="ECO:0000313" key="4">
    <source>
        <dbReference type="EMBL" id="KAJ6222127.1"/>
    </source>
</evidence>
<dbReference type="InterPro" id="IPR029071">
    <property type="entry name" value="Ubiquitin-like_domsf"/>
</dbReference>
<dbReference type="Gene3D" id="3.10.20.90">
    <property type="entry name" value="Phosphatidylinositol 3-kinase Catalytic Subunit, Chain A, domain 1"/>
    <property type="match status" value="1"/>
</dbReference>
<dbReference type="AlphaFoldDB" id="A0A9Q0MAS7"/>
<dbReference type="SMART" id="SM00166">
    <property type="entry name" value="UBX"/>
    <property type="match status" value="1"/>
</dbReference>
<dbReference type="Proteomes" id="UP001142055">
    <property type="component" value="Chromosome 1"/>
</dbReference>
<dbReference type="InterPro" id="IPR036249">
    <property type="entry name" value="Thioredoxin-like_sf"/>
</dbReference>
<dbReference type="CDD" id="cd01773">
    <property type="entry name" value="UBX_UBXN7"/>
    <property type="match status" value="1"/>
</dbReference>
<dbReference type="OMA" id="PPCDILF"/>
<proteinExistence type="predicted"/>
<dbReference type="InterPro" id="IPR009060">
    <property type="entry name" value="UBA-like_sf"/>
</dbReference>
<dbReference type="GO" id="GO:0043161">
    <property type="term" value="P:proteasome-mediated ubiquitin-dependent protein catabolic process"/>
    <property type="evidence" value="ECO:0007669"/>
    <property type="project" value="TreeGrafter"/>
</dbReference>
<dbReference type="InterPro" id="IPR050730">
    <property type="entry name" value="UBX_domain-protein"/>
</dbReference>
<dbReference type="SUPFAM" id="SSF54236">
    <property type="entry name" value="Ubiquitin-like"/>
    <property type="match status" value="1"/>
</dbReference>
<gene>
    <name evidence="4" type="ORF">RDWZM_000672</name>
</gene>
<reference evidence="4" key="1">
    <citation type="submission" date="2022-12" db="EMBL/GenBank/DDBJ databases">
        <title>Genome assemblies of Blomia tropicalis.</title>
        <authorList>
            <person name="Cui Y."/>
        </authorList>
    </citation>
    <scope>NUCLEOTIDE SEQUENCE</scope>
    <source>
        <tissue evidence="4">Adult mites</tissue>
    </source>
</reference>
<evidence type="ECO:0000256" key="1">
    <source>
        <dbReference type="ARBA" id="ARBA00022553"/>
    </source>
</evidence>
<dbReference type="Pfam" id="PF13899">
    <property type="entry name" value="Thioredoxin_7"/>
    <property type="match status" value="1"/>
</dbReference>
<evidence type="ECO:0000313" key="5">
    <source>
        <dbReference type="Proteomes" id="UP001142055"/>
    </source>
</evidence>
<evidence type="ECO:0000259" key="3">
    <source>
        <dbReference type="PROSITE" id="PS50033"/>
    </source>
</evidence>
<dbReference type="Gene3D" id="3.40.30.10">
    <property type="entry name" value="Glutaredoxin"/>
    <property type="match status" value="1"/>
</dbReference>
<dbReference type="InterPro" id="IPR006577">
    <property type="entry name" value="UAS"/>
</dbReference>
<evidence type="ECO:0000256" key="2">
    <source>
        <dbReference type="SAM" id="MobiDB-lite"/>
    </source>
</evidence>
<dbReference type="Pfam" id="PF14555">
    <property type="entry name" value="UBA_4"/>
    <property type="match status" value="1"/>
</dbReference>
<dbReference type="Pfam" id="PF00789">
    <property type="entry name" value="UBX"/>
    <property type="match status" value="1"/>
</dbReference>
<dbReference type="Gene3D" id="1.10.8.10">
    <property type="entry name" value="DNA helicase RuvA subunit, C-terminal domain"/>
    <property type="match status" value="1"/>
</dbReference>
<dbReference type="PANTHER" id="PTHR23322">
    <property type="entry name" value="FAS-ASSOCIATED PROTEIN"/>
    <property type="match status" value="1"/>
</dbReference>
<dbReference type="PANTHER" id="PTHR23322:SF6">
    <property type="entry name" value="UBX DOMAIN-CONTAINING PROTEIN 7"/>
    <property type="match status" value="1"/>
</dbReference>
<dbReference type="SUPFAM" id="SSF52833">
    <property type="entry name" value="Thioredoxin-like"/>
    <property type="match status" value="1"/>
</dbReference>
<name>A0A9Q0MAS7_BLOTA</name>
<feature type="compositionally biased region" description="Low complexity" evidence="2">
    <location>
        <begin position="119"/>
        <end position="131"/>
    </location>
</feature>
<dbReference type="GO" id="GO:0005634">
    <property type="term" value="C:nucleus"/>
    <property type="evidence" value="ECO:0007669"/>
    <property type="project" value="TreeGrafter"/>
</dbReference>
<dbReference type="CDD" id="cd14345">
    <property type="entry name" value="UBA_UBXD7"/>
    <property type="match status" value="1"/>
</dbReference>
<sequence length="406" mass="47035">MENQNETNHDETITQFISITGAEENIAKNTLEACNWNVEMAINMYVDSNFSASSSTTNRPVVDPEPQRFEPIESDEIRPPIPPVRQVLVEDYPGPYNFRRNTSYDAFRNFEQETRWQEQQLLDDQSSSSSDNSRKTFEDLFRPPLDLIFRGNFEMAKFEGQQQKKWLMVNIQNPDIFSCQVLNRDVWSNHTVKSILNEHFIFWQSYHNNSEGQKYINFYNVRTYPYVSIVDPRTGEKMVSWNEIDTMTFCDNITQFLSEHPRPGGDAESVSSNHVEVEKEIVNDSEEMLLEAAINASLTDITGNGFDHQTQETSKEHWKNYLGSDLSPKIEVVIRYPDGARENAIFPSTSKMKALFLYVSEKGFNVEEYDLITNFPKKNLSNCNVNDTLENVGIHSRDTLYVQMKN</sequence>
<protein>
    <recommendedName>
        <fullName evidence="3">UBX domain-containing protein</fullName>
    </recommendedName>
</protein>
<feature type="domain" description="UBX" evidence="3">
    <location>
        <begin position="325"/>
        <end position="402"/>
    </location>
</feature>
<dbReference type="PROSITE" id="PS50033">
    <property type="entry name" value="UBX"/>
    <property type="match status" value="1"/>
</dbReference>
<dbReference type="EMBL" id="JAPWDV010000001">
    <property type="protein sequence ID" value="KAJ6222127.1"/>
    <property type="molecule type" value="Genomic_DNA"/>
</dbReference>
<keyword evidence="5" id="KW-1185">Reference proteome</keyword>
<accession>A0A9Q0MAS7</accession>